<dbReference type="PANTHER" id="PTHR46635">
    <property type="entry name" value="GLYCOSYL TRANSFERASE FAMILY 1 PROTEIN"/>
    <property type="match status" value="1"/>
</dbReference>
<organism evidence="5 6">
    <name type="scientific">Cinnamomum micranthum f. kanehirae</name>
    <dbReference type="NCBI Taxonomy" id="337451"/>
    <lineage>
        <taxon>Eukaryota</taxon>
        <taxon>Viridiplantae</taxon>
        <taxon>Streptophyta</taxon>
        <taxon>Embryophyta</taxon>
        <taxon>Tracheophyta</taxon>
        <taxon>Spermatophyta</taxon>
        <taxon>Magnoliopsida</taxon>
        <taxon>Magnoliidae</taxon>
        <taxon>Laurales</taxon>
        <taxon>Lauraceae</taxon>
        <taxon>Cinnamomum</taxon>
    </lineage>
</organism>
<feature type="compositionally biased region" description="Polar residues" evidence="2">
    <location>
        <begin position="1032"/>
        <end position="1041"/>
    </location>
</feature>
<evidence type="ECO:0000313" key="6">
    <source>
        <dbReference type="Proteomes" id="UP000283530"/>
    </source>
</evidence>
<feature type="transmembrane region" description="Helical" evidence="3">
    <location>
        <begin position="47"/>
        <end position="68"/>
    </location>
</feature>
<keyword evidence="6" id="KW-1185">Reference proteome</keyword>
<gene>
    <name evidence="5" type="ORF">CKAN_02588400</name>
</gene>
<comment type="caution">
    <text evidence="5">The sequence shown here is derived from an EMBL/GenBank/DDBJ whole genome shotgun (WGS) entry which is preliminary data.</text>
</comment>
<dbReference type="Proteomes" id="UP000283530">
    <property type="component" value="Unassembled WGS sequence"/>
</dbReference>
<reference evidence="5 6" key="1">
    <citation type="journal article" date="2019" name="Nat. Plants">
        <title>Stout camphor tree genome fills gaps in understanding of flowering plant genome evolution.</title>
        <authorList>
            <person name="Chaw S.M."/>
            <person name="Liu Y.C."/>
            <person name="Wu Y.W."/>
            <person name="Wang H.Y."/>
            <person name="Lin C.I."/>
            <person name="Wu C.S."/>
            <person name="Ke H.M."/>
            <person name="Chang L.Y."/>
            <person name="Hsu C.Y."/>
            <person name="Yang H.T."/>
            <person name="Sudianto E."/>
            <person name="Hsu M.H."/>
            <person name="Wu K.P."/>
            <person name="Wang L.N."/>
            <person name="Leebens-Mack J.H."/>
            <person name="Tsai I.J."/>
        </authorList>
    </citation>
    <scope>NUCLEOTIDE SEQUENCE [LARGE SCALE GENOMIC DNA]</scope>
    <source>
        <strain evidence="6">cv. Chaw 1501</strain>
        <tissue evidence="5">Young leaves</tissue>
    </source>
</reference>
<dbReference type="STRING" id="337451.A0A443Q0G9"/>
<evidence type="ECO:0000256" key="1">
    <source>
        <dbReference type="ARBA" id="ARBA00022676"/>
    </source>
</evidence>
<keyword evidence="5" id="KW-0808">Transferase</keyword>
<evidence type="ECO:0000313" key="5">
    <source>
        <dbReference type="EMBL" id="RWR96494.1"/>
    </source>
</evidence>
<keyword evidence="3" id="KW-0472">Membrane</keyword>
<dbReference type="AlphaFoldDB" id="A0A443Q0G9"/>
<accession>A0A443Q0G9</accession>
<dbReference type="OrthoDB" id="1592604at2759"/>
<proteinExistence type="predicted"/>
<keyword evidence="3" id="KW-0812">Transmembrane</keyword>
<feature type="region of interest" description="Disordered" evidence="2">
    <location>
        <begin position="994"/>
        <end position="1041"/>
    </location>
</feature>
<feature type="compositionally biased region" description="Basic residues" evidence="2">
    <location>
        <begin position="1011"/>
        <end position="1020"/>
    </location>
</feature>
<evidence type="ECO:0000256" key="2">
    <source>
        <dbReference type="SAM" id="MobiDB-lite"/>
    </source>
</evidence>
<protein>
    <submittedName>
        <fullName evidence="5">Glycosyl transferase</fullName>
    </submittedName>
</protein>
<feature type="domain" description="Glycosyl transferase family 1" evidence="4">
    <location>
        <begin position="382"/>
        <end position="491"/>
    </location>
</feature>
<evidence type="ECO:0000256" key="3">
    <source>
        <dbReference type="SAM" id="Phobius"/>
    </source>
</evidence>
<keyword evidence="3" id="KW-1133">Transmembrane helix</keyword>
<keyword evidence="1" id="KW-0328">Glycosyltransferase</keyword>
<evidence type="ECO:0000259" key="4">
    <source>
        <dbReference type="Pfam" id="PF00534"/>
    </source>
</evidence>
<dbReference type="EMBL" id="QPKB01000012">
    <property type="protein sequence ID" value="RWR96494.1"/>
    <property type="molecule type" value="Genomic_DNA"/>
</dbReference>
<name>A0A443Q0G9_9MAGN</name>
<dbReference type="SUPFAM" id="SSF53756">
    <property type="entry name" value="UDP-Glycosyltransferase/glycogen phosphorylase"/>
    <property type="match status" value="1"/>
</dbReference>
<dbReference type="GO" id="GO:0016757">
    <property type="term" value="F:glycosyltransferase activity"/>
    <property type="evidence" value="ECO:0007669"/>
    <property type="project" value="UniProtKB-KW"/>
</dbReference>
<dbReference type="PANTHER" id="PTHR46635:SF1">
    <property type="entry name" value="GLYCOSYL TRANSFERASE FAMILY 1 PROTEIN"/>
    <property type="match status" value="1"/>
</dbReference>
<dbReference type="Gene3D" id="3.40.50.2000">
    <property type="entry name" value="Glycogen Phosphorylase B"/>
    <property type="match status" value="1"/>
</dbReference>
<dbReference type="Pfam" id="PF00534">
    <property type="entry name" value="Glycos_transf_1"/>
    <property type="match status" value="1"/>
</dbReference>
<dbReference type="InterPro" id="IPR001296">
    <property type="entry name" value="Glyco_trans_1"/>
</dbReference>
<sequence>MGSMENGVFFKRTPLLRSTSSRGDRSSFFHKPRSRFARFLLFEKVDYFQWICTIAIFFFVVILFQAFLPGSVVEKSSDSMTGLRGLEVSGDLGHLKEMGLLDFGEGIRFVPSKLLEKFRSEAVEANRSAASSRPGIRAALRKPQLALVLADLSVDAVQLQMTSIAMSLQEIGYSIQVYSLEDGPVHAVWRKIGFSVTVLQISNKSAVAIDWLNYDGILVNSLEARDVISCLLQEPFKSLPVIWTIHEKMLALRLRKYTSNGQVQLMNDWKRIFNRATVIVFPNYVLPMMYSTFDAGNYFVIPGSPAETLETYNFLALHRGHDARIGMAYASNDFVVAITGSQFSYNGSWLEHAIVLKAVAPLIADFCPDSSSTCHLKVGIVSGNSSSSYKVVLEAIALKLGYPSGSVQHIGIDGDVNSFLSIADLVIYGSFLEEQSFPAILLQAMCFEKPVIAPDLSMIKKYIDDRVNGYLFPKEDISMLTQVLFQVISKGQLSLLAQNIASIGKRHAKNLMVSETIEGYALLLGNVLKLPSEVANPKAIADIPLPLKKEWQWHLFEEILDFKYPYRIFKNFSILDKVEKLWNPAPREGSPNVSSTVDQAFFTTNWEELKSTEIENARKRREEEELKDRTDQPHGTWEEVYRSAKRAGRNRNEFHERDDRELERTGQPLCIYEPYFGEGTWPFLHQTTLYRGIGLSTKGRRPGFDDIDAPSRLPLLNDPYYRDVLGEYGAFFALANRIDRIHKNAWIGFQSWRAVARKVYAGINDSLSKTAESMLLEAIQARRHGDALYFWVRMDKDPRNLLNQDFWSFCDAVNAGNCRFAVSEALRKMYGIRHNWDSLPPMPVDGDTWSVMYSWVLPTRSFLEFVMFSRMFVDALDGELYDEHHQSGRCYLSLSKDQHCYSRLLELLVNVWAYHSARRMVYVNPETGAMQEHHKLKSRRGHMWVRWFSFTTLKSMDEDLAEEWDSDRPDRRSLWPLTGEVFWQGVYERERNLRHRQKEKRKQQSKDKISRIRKRTHQKTLGKYVKPPPEMGSSNLTLTTQ</sequence>